<dbReference type="RefSeq" id="WP_011994645.1">
    <property type="nucleotide sequence ID" value="NC_009718.1"/>
</dbReference>
<gene>
    <name evidence="1" type="ordered locus">Fnod_1497</name>
</gene>
<dbReference type="KEGG" id="fno:Fnod_1497"/>
<dbReference type="EMBL" id="CP000771">
    <property type="protein sequence ID" value="ABS61340.1"/>
    <property type="molecule type" value="Genomic_DNA"/>
</dbReference>
<dbReference type="eggNOG" id="ENOG502ZF83">
    <property type="taxonomic scope" value="Bacteria"/>
</dbReference>
<proteinExistence type="predicted"/>
<reference evidence="1 2" key="2">
    <citation type="journal article" date="2009" name="Proc. Natl. Acad. Sci. U.S.A.">
        <title>On the chimeric nature, thermophilic origin, and phylogenetic placement of the Thermotogales.</title>
        <authorList>
            <person name="Zhaxybayeva O."/>
            <person name="Swithers K.S."/>
            <person name="Lapierre P."/>
            <person name="Fournier G.P."/>
            <person name="Bickhart D.M."/>
            <person name="DeBoy R.T."/>
            <person name="Nelson K.E."/>
            <person name="Nesbo C.L."/>
            <person name="Doolittle W.F."/>
            <person name="Gogarten J.P."/>
            <person name="Noll K.M."/>
        </authorList>
    </citation>
    <scope>NUCLEOTIDE SEQUENCE [LARGE SCALE GENOMIC DNA]</scope>
    <source>
        <strain evidence="2">ATCC 35602 / DSM 5306 / Rt17-B1</strain>
    </source>
</reference>
<organism evidence="1 2">
    <name type="scientific">Fervidobacterium nodosum (strain ATCC 35602 / DSM 5306 / Rt17-B1)</name>
    <dbReference type="NCBI Taxonomy" id="381764"/>
    <lineage>
        <taxon>Bacteria</taxon>
        <taxon>Thermotogati</taxon>
        <taxon>Thermotogota</taxon>
        <taxon>Thermotogae</taxon>
        <taxon>Thermotogales</taxon>
        <taxon>Fervidobacteriaceae</taxon>
        <taxon>Fervidobacterium</taxon>
    </lineage>
</organism>
<protein>
    <submittedName>
        <fullName evidence="1">Uncharacterized protein</fullName>
    </submittedName>
</protein>
<reference evidence="1 2" key="1">
    <citation type="submission" date="2007-07" db="EMBL/GenBank/DDBJ databases">
        <title>Complete sequence of Fervidobacterium nodosum Rt17-B1.</title>
        <authorList>
            <consortium name="US DOE Joint Genome Institute"/>
            <person name="Copeland A."/>
            <person name="Lucas S."/>
            <person name="Lapidus A."/>
            <person name="Barry K."/>
            <person name="Glavina del Rio T."/>
            <person name="Dalin E."/>
            <person name="Tice H."/>
            <person name="Pitluck S."/>
            <person name="Saunders E."/>
            <person name="Brettin T."/>
            <person name="Bruce D."/>
            <person name="Detter J.C."/>
            <person name="Han C."/>
            <person name="Schmutz J."/>
            <person name="Larimer F."/>
            <person name="Land M."/>
            <person name="Hauser L."/>
            <person name="Kyrpides N."/>
            <person name="Mikhailova N."/>
            <person name="Nelson K."/>
            <person name="Gogarten J.P."/>
            <person name="Noll K."/>
            <person name="Richardson P."/>
        </authorList>
    </citation>
    <scope>NUCLEOTIDE SEQUENCE [LARGE SCALE GENOMIC DNA]</scope>
    <source>
        <strain evidence="2">ATCC 35602 / DSM 5306 / Rt17-B1</strain>
    </source>
</reference>
<dbReference type="AlphaFoldDB" id="A7HN57"/>
<dbReference type="Proteomes" id="UP000002415">
    <property type="component" value="Chromosome"/>
</dbReference>
<evidence type="ECO:0000313" key="1">
    <source>
        <dbReference type="EMBL" id="ABS61340.1"/>
    </source>
</evidence>
<evidence type="ECO:0000313" key="2">
    <source>
        <dbReference type="Proteomes" id="UP000002415"/>
    </source>
</evidence>
<keyword evidence="2" id="KW-1185">Reference proteome</keyword>
<name>A7HN57_FERNB</name>
<dbReference type="HOGENOM" id="CLU_1178794_0_0_0"/>
<accession>A7HN57</accession>
<dbReference type="OrthoDB" id="47177at2"/>
<dbReference type="STRING" id="381764.Fnod_1497"/>
<sequence length="235" mass="26644">MKLNTLVIVFLVLMLLLFLDIFSKNSIANSIHTILYKSSTPIYSSKRNLEKLFEKEKITLNVTLFKDTTTNALEVLSEDSKGIYVLNLKKKGIVVDATTGELIGFVEKTGNVGYAIKWWEKEFPVTIESIESTNEATQTLKESTDTQAYEMYTKKTVGYYSNYRIDLPDPNIKINGKVYISEYIPYGRLLKNNNISIGEYSNGIFRIKIPTIPKYVVLLEDYTINDGSNNSNGGK</sequence>